<evidence type="ECO:0000313" key="2">
    <source>
        <dbReference type="Proteomes" id="UP000214666"/>
    </source>
</evidence>
<dbReference type="KEGG" id="pkb:B4V02_09115"/>
<sequence length="293" mass="33226">MSYAKAKASLERAREIEQSSTGMMLEYKRKLSAEISQIESDRRLTEDGKQEVKAEAKQKHAIEFLQKTHTMRQEYVAHIKKTIQEAEKVIYTPPRKPDATKLGRFEDAFRSLKTELMFATSQKSAFDKLRGFIEKLDDPYLAKLVRDDFAELTTKVLATPGDGNSQKGTGAAAVTTSVRRELGEMYDGLMRPFQSEDFRGASEVLEIAQMLVEDSRIHRSVIVNSAAEETFGADYARYINDTDSFFVKHPEYTPKPFVDEEGDRIRQTEEDLAWIYKDDENPTLSVGAGKAAE</sequence>
<accession>A0A222WLG6</accession>
<organism evidence="1 2">
    <name type="scientific">Paenibacillus kribbensis</name>
    <dbReference type="NCBI Taxonomy" id="172713"/>
    <lineage>
        <taxon>Bacteria</taxon>
        <taxon>Bacillati</taxon>
        <taxon>Bacillota</taxon>
        <taxon>Bacilli</taxon>
        <taxon>Bacillales</taxon>
        <taxon>Paenibacillaceae</taxon>
        <taxon>Paenibacillus</taxon>
    </lineage>
</organism>
<protein>
    <submittedName>
        <fullName evidence="1">Uncharacterized protein</fullName>
    </submittedName>
</protein>
<dbReference type="AlphaFoldDB" id="A0A222WLG6"/>
<gene>
    <name evidence="1" type="ORF">B4V02_09115</name>
</gene>
<proteinExistence type="predicted"/>
<dbReference type="OrthoDB" id="2578679at2"/>
<dbReference type="EMBL" id="CP020028">
    <property type="protein sequence ID" value="ASR46828.1"/>
    <property type="molecule type" value="Genomic_DNA"/>
</dbReference>
<dbReference type="Proteomes" id="UP000214666">
    <property type="component" value="Chromosome"/>
</dbReference>
<dbReference type="RefSeq" id="WP_094154548.1">
    <property type="nucleotide sequence ID" value="NZ_CP020028.1"/>
</dbReference>
<keyword evidence="2" id="KW-1185">Reference proteome</keyword>
<reference evidence="1 2" key="1">
    <citation type="submission" date="2017-03" db="EMBL/GenBank/DDBJ databases">
        <title>Complete genome sequence of Paenibacillus Kribbensis producing bioflocculants.</title>
        <authorList>
            <person name="Lee H.-G."/>
            <person name="Oh H.-M."/>
        </authorList>
    </citation>
    <scope>NUCLEOTIDE SEQUENCE [LARGE SCALE GENOMIC DNA]</scope>
    <source>
        <strain evidence="1 2">AM49</strain>
    </source>
</reference>
<evidence type="ECO:0000313" key="1">
    <source>
        <dbReference type="EMBL" id="ASR46828.1"/>
    </source>
</evidence>
<name>A0A222WLG6_9BACL</name>